<protein>
    <submittedName>
        <fullName evidence="3">Uncharacterized protein</fullName>
    </submittedName>
</protein>
<gene>
    <name evidence="3" type="ORF">GLUCOINTEAF2_0201819</name>
</gene>
<organism evidence="3 4">
    <name type="scientific">Komagataeibacter intermedius AF2</name>
    <dbReference type="NCBI Taxonomy" id="1458464"/>
    <lineage>
        <taxon>Bacteria</taxon>
        <taxon>Pseudomonadati</taxon>
        <taxon>Pseudomonadota</taxon>
        <taxon>Alphaproteobacteria</taxon>
        <taxon>Acetobacterales</taxon>
        <taxon>Acetobacteraceae</taxon>
        <taxon>Komagataeibacter</taxon>
    </lineage>
</organism>
<feature type="region of interest" description="Disordered" evidence="1">
    <location>
        <begin position="33"/>
        <end position="77"/>
    </location>
</feature>
<dbReference type="EMBL" id="JUFX02000068">
    <property type="protein sequence ID" value="KPH88058.1"/>
    <property type="molecule type" value="Genomic_DNA"/>
</dbReference>
<evidence type="ECO:0000313" key="3">
    <source>
        <dbReference type="EMBL" id="KPH88058.1"/>
    </source>
</evidence>
<dbReference type="AlphaFoldDB" id="A0A0N1N7H7"/>
<evidence type="ECO:0000256" key="1">
    <source>
        <dbReference type="SAM" id="MobiDB-lite"/>
    </source>
</evidence>
<keyword evidence="2" id="KW-0732">Signal</keyword>
<dbReference type="PROSITE" id="PS51257">
    <property type="entry name" value="PROKAR_LIPOPROTEIN"/>
    <property type="match status" value="1"/>
</dbReference>
<feature type="chain" id="PRO_5005878582" evidence="2">
    <location>
        <begin position="30"/>
        <end position="134"/>
    </location>
</feature>
<evidence type="ECO:0000313" key="4">
    <source>
        <dbReference type="Proteomes" id="UP000031553"/>
    </source>
</evidence>
<dbReference type="Proteomes" id="UP000031553">
    <property type="component" value="Unassembled WGS sequence"/>
</dbReference>
<sequence length="134" mass="13564" precursor="true">MHIHARNRTLSPWFCAMGAVVLLAGCAGAGHGTHRTASRPAVAPAPSGRIPPQDFAPGLTGEEGTPPQGVVLTNDPSAPADTPLCGHAAREANAMGAAIHPDITPTVSSCAANACFDAQTGTYIAADGSRRVCR</sequence>
<evidence type="ECO:0000256" key="2">
    <source>
        <dbReference type="SAM" id="SignalP"/>
    </source>
</evidence>
<name>A0A0N1N7H7_9PROT</name>
<comment type="caution">
    <text evidence="3">The sequence shown here is derived from an EMBL/GenBank/DDBJ whole genome shotgun (WGS) entry which is preliminary data.</text>
</comment>
<accession>A0A0N1N7H7</accession>
<reference evidence="3 4" key="1">
    <citation type="submission" date="2015-07" db="EMBL/GenBank/DDBJ databases">
        <title>Draft Genome Sequence of Komagataeibacter intermedius Strain AF2, Isolated from Kombucha Tea.</title>
        <authorList>
            <person name="Santos R.A."/>
            <person name="Berretta A.A."/>
            <person name="Barud H.S."/>
            <person name="Ribeiro S.J."/>
            <person name="Gonzalez-Garcia L.N."/>
            <person name="Zucchi T.D."/>
            <person name="Goldman G.H."/>
            <person name="Riano-Pachon D.M."/>
        </authorList>
    </citation>
    <scope>NUCLEOTIDE SEQUENCE [LARGE SCALE GENOMIC DNA]</scope>
    <source>
        <strain evidence="3 4">AF2</strain>
    </source>
</reference>
<proteinExistence type="predicted"/>
<feature type="signal peptide" evidence="2">
    <location>
        <begin position="1"/>
        <end position="29"/>
    </location>
</feature>